<evidence type="ECO:0000313" key="1">
    <source>
        <dbReference type="EMBL" id="QQE91077.1"/>
    </source>
</evidence>
<keyword evidence="1" id="KW-0614">Plasmid</keyword>
<dbReference type="InterPro" id="IPR014057">
    <property type="entry name" value="HI1420"/>
</dbReference>
<dbReference type="EMBL" id="CP066311">
    <property type="protein sequence ID" value="QQE91077.1"/>
    <property type="molecule type" value="Genomic_DNA"/>
</dbReference>
<protein>
    <recommendedName>
        <fullName evidence="3">Addiction module antidote protein</fullName>
    </recommendedName>
</protein>
<geneLocation type="plasmid" evidence="1 2">
    <name>unnamed1</name>
</geneLocation>
<sequence length="63" mass="6818">MTEKLFEYDPAEALVSPGAVEIFIAAALETGDADYIAKAMKVVARARGMARETDPERPLDGFT</sequence>
<evidence type="ECO:0000313" key="2">
    <source>
        <dbReference type="Proteomes" id="UP000596192"/>
    </source>
</evidence>
<proteinExistence type="predicted"/>
<reference evidence="1 2" key="1">
    <citation type="submission" date="2020-12" db="EMBL/GenBank/DDBJ databases">
        <title>Genomic Analysis and Response surface optimization of nitrogen-fixing conditions for A. chroococcum strain HR1, Isolation from rhizosphere soil.</title>
        <authorList>
            <person name="Li J."/>
            <person name="Yang H."/>
            <person name="Liu H."/>
            <person name="Wang C."/>
            <person name="Tian Y."/>
            <person name="Lu X.Y."/>
        </authorList>
    </citation>
    <scope>NUCLEOTIDE SEQUENCE [LARGE SCALE GENOMIC DNA]</scope>
    <source>
        <strain evidence="1 2">HR1</strain>
        <plasmid evidence="1 2">unnamed1</plasmid>
    </source>
</reference>
<evidence type="ECO:0008006" key="3">
    <source>
        <dbReference type="Google" id="ProtNLM"/>
    </source>
</evidence>
<gene>
    <name evidence="1" type="ORF">GKQ51_22970</name>
</gene>
<dbReference type="AlphaFoldDB" id="A0AAQ0C109"/>
<name>A0AAQ0C109_9GAMM</name>
<dbReference type="Pfam" id="PF21716">
    <property type="entry name" value="dnstrm_HI1420"/>
    <property type="match status" value="1"/>
</dbReference>
<accession>A0AAQ0C109</accession>
<dbReference type="Proteomes" id="UP000596192">
    <property type="component" value="Plasmid unnamed1"/>
</dbReference>
<organism evidence="1 2">
    <name type="scientific">Azotobacter chroococcum</name>
    <dbReference type="NCBI Taxonomy" id="353"/>
    <lineage>
        <taxon>Bacteria</taxon>
        <taxon>Pseudomonadati</taxon>
        <taxon>Pseudomonadota</taxon>
        <taxon>Gammaproteobacteria</taxon>
        <taxon>Pseudomonadales</taxon>
        <taxon>Pseudomonadaceae</taxon>
        <taxon>Azotobacter</taxon>
    </lineage>
</organism>